<evidence type="ECO:0000313" key="4">
    <source>
        <dbReference type="Proteomes" id="UP000832011"/>
    </source>
</evidence>
<evidence type="ECO:0008006" key="5">
    <source>
        <dbReference type="Google" id="ProtNLM"/>
    </source>
</evidence>
<sequence length="486" mass="52725">MTETSQVVYHAQCPHCATIRKISHAQLQAAKGLVQCRQCDQTYPARGNLLKPDQVKLIVDQPSIAPSATPTPVTITAHPQVMTNHDLNQTNTQTTPHIDSLDTPSDTSVLDDIFERLAADASIQAPASEQTGAVQAAVATGDADETSPVAAKKVKSSGLFAKLLSRKNQHQEAHEDDEADIIFESIDLEDGFKNHKAQLHVDADARPQAVLMEHISAADSDDMVKKYRENKQAANKRPVSESATAAADAILATLQGAGATVLSADNKPAAEAPAAPAATTTRHADDFVFQLQEDFSLDGVTDDSSEPAPSKANKPSSHQSKLQSLLVREQADERAQAPLTEADVIAPDYDANKEWFTQFFNSLNQNQAMSILGNPDLQADNTTLDENGEPIAAAKRMHDGGSNTVAMRLPENSMLVFTLEDDGSSHSQLSFIDIQEHLPHKNPETTHTTIVQQSNHNEHTIWTVACIVAILVLIIQMFYYFLLLTP</sequence>
<evidence type="ECO:0000313" key="3">
    <source>
        <dbReference type="EMBL" id="UOO89471.1"/>
    </source>
</evidence>
<keyword evidence="2" id="KW-1133">Transmembrane helix</keyword>
<name>A0ABY4E0Z9_9NEIS</name>
<feature type="compositionally biased region" description="Polar residues" evidence="1">
    <location>
        <begin position="313"/>
        <end position="323"/>
    </location>
</feature>
<keyword evidence="4" id="KW-1185">Reference proteome</keyword>
<gene>
    <name evidence="3" type="ORF">LVJ82_00375</name>
</gene>
<evidence type="ECO:0000256" key="1">
    <source>
        <dbReference type="SAM" id="MobiDB-lite"/>
    </source>
</evidence>
<dbReference type="EMBL" id="CP091511">
    <property type="protein sequence ID" value="UOO89471.1"/>
    <property type="molecule type" value="Genomic_DNA"/>
</dbReference>
<accession>A0ABY4E0Z9</accession>
<organism evidence="3 4">
    <name type="scientific">Vitreoscilla massiliensis</name>
    <dbReference type="NCBI Taxonomy" id="1689272"/>
    <lineage>
        <taxon>Bacteria</taxon>
        <taxon>Pseudomonadati</taxon>
        <taxon>Pseudomonadota</taxon>
        <taxon>Betaproteobacteria</taxon>
        <taxon>Neisseriales</taxon>
        <taxon>Neisseriaceae</taxon>
        <taxon>Vitreoscilla</taxon>
    </lineage>
</organism>
<dbReference type="Proteomes" id="UP000832011">
    <property type="component" value="Chromosome"/>
</dbReference>
<dbReference type="InterPro" id="IPR011723">
    <property type="entry name" value="Znf/thioredoxin_put"/>
</dbReference>
<reference evidence="3 4" key="1">
    <citation type="journal article" date="2022" name="Res Sq">
        <title>Evolution of multicellular longitudinally dividing oral cavity symbionts (Neisseriaceae).</title>
        <authorList>
            <person name="Nyongesa S."/>
            <person name="Weber P."/>
            <person name="Bernet E."/>
            <person name="Pullido F."/>
            <person name="Nieckarz M."/>
            <person name="Delaby M."/>
            <person name="Nieves C."/>
            <person name="Viehboeck T."/>
            <person name="Krause N."/>
            <person name="Rivera-Millot A."/>
            <person name="Nakamura A."/>
            <person name="Vischer N."/>
            <person name="VanNieuwenhze M."/>
            <person name="Brun Y."/>
            <person name="Cava F."/>
            <person name="Bulgheresi S."/>
            <person name="Veyrier F."/>
        </authorList>
    </citation>
    <scope>NUCLEOTIDE SEQUENCE [LARGE SCALE GENOMIC DNA]</scope>
    <source>
        <strain evidence="3 4">SN4</strain>
    </source>
</reference>
<dbReference type="RefSeq" id="WP_058357160.1">
    <property type="nucleotide sequence ID" value="NZ_CABKVG010000010.1"/>
</dbReference>
<dbReference type="NCBIfam" id="TIGR02098">
    <property type="entry name" value="MJ0042_CXXC"/>
    <property type="match status" value="1"/>
</dbReference>
<keyword evidence="2" id="KW-0812">Transmembrane</keyword>
<proteinExistence type="predicted"/>
<evidence type="ECO:0000256" key="2">
    <source>
        <dbReference type="SAM" id="Phobius"/>
    </source>
</evidence>
<feature type="transmembrane region" description="Helical" evidence="2">
    <location>
        <begin position="461"/>
        <end position="482"/>
    </location>
</feature>
<keyword evidence="2" id="KW-0472">Membrane</keyword>
<feature type="region of interest" description="Disordered" evidence="1">
    <location>
        <begin position="298"/>
        <end position="323"/>
    </location>
</feature>
<protein>
    <recommendedName>
        <fullName evidence="5">Zinc finger/thioredoxin putative domain-containing protein</fullName>
    </recommendedName>
</protein>